<dbReference type="RefSeq" id="WP_204826106.1">
    <property type="nucleotide sequence ID" value="NZ_JBHUGF010000011.1"/>
</dbReference>
<reference evidence="2" key="1">
    <citation type="journal article" date="2019" name="Int. J. Syst. Evol. Microbiol.">
        <title>The Global Catalogue of Microorganisms (GCM) 10K type strain sequencing project: providing services to taxonomists for standard genome sequencing and annotation.</title>
        <authorList>
            <consortium name="The Broad Institute Genomics Platform"/>
            <consortium name="The Broad Institute Genome Sequencing Center for Infectious Disease"/>
            <person name="Wu L."/>
            <person name="Ma J."/>
        </authorList>
    </citation>
    <scope>NUCLEOTIDE SEQUENCE [LARGE SCALE GENOMIC DNA]</scope>
    <source>
        <strain evidence="2">CGMCC 1.15067</strain>
    </source>
</reference>
<proteinExistence type="predicted"/>
<name>A0ABW4UZG4_9BACL</name>
<keyword evidence="2" id="KW-1185">Reference proteome</keyword>
<comment type="caution">
    <text evidence="1">The sequence shown here is derived from an EMBL/GenBank/DDBJ whole genome shotgun (WGS) entry which is preliminary data.</text>
</comment>
<accession>A0ABW4UZG4</accession>
<sequence>MQRYEVEQVVKELNKYIEKELWFDFTVIRLLQDKIIIHGGLSLSYPDIEIQFKGIFFTSLLMDWKTNTSQSSLFLLNGEEAKQMNLKLKVEQSHFIFKFLAEAYSEEVELLIVAQEISYRLLTVKEDI</sequence>
<gene>
    <name evidence="1" type="ORF">ACFSGI_20745</name>
</gene>
<dbReference type="Proteomes" id="UP001597403">
    <property type="component" value="Unassembled WGS sequence"/>
</dbReference>
<evidence type="ECO:0000313" key="1">
    <source>
        <dbReference type="EMBL" id="MFD1992406.1"/>
    </source>
</evidence>
<dbReference type="EMBL" id="JBHUGF010000011">
    <property type="protein sequence ID" value="MFD1992406.1"/>
    <property type="molecule type" value="Genomic_DNA"/>
</dbReference>
<organism evidence="1 2">
    <name type="scientific">Paenibacillus nicotianae</name>
    <dbReference type="NCBI Taxonomy" id="1526551"/>
    <lineage>
        <taxon>Bacteria</taxon>
        <taxon>Bacillati</taxon>
        <taxon>Bacillota</taxon>
        <taxon>Bacilli</taxon>
        <taxon>Bacillales</taxon>
        <taxon>Paenibacillaceae</taxon>
        <taxon>Paenibacillus</taxon>
    </lineage>
</organism>
<evidence type="ECO:0000313" key="2">
    <source>
        <dbReference type="Proteomes" id="UP001597403"/>
    </source>
</evidence>
<protein>
    <submittedName>
        <fullName evidence="1">Uncharacterized protein</fullName>
    </submittedName>
</protein>